<name>A0A3G8XIA7_9FLAO</name>
<keyword evidence="2" id="KW-1185">Reference proteome</keyword>
<reference evidence="2" key="1">
    <citation type="submission" date="2018-11" db="EMBL/GenBank/DDBJ databases">
        <title>Proposal to divide the Flavobacteriaceae and reorganize its genera based on Amino Acid Identity values calculated from whole genome sequences.</title>
        <authorList>
            <person name="Nicholson A.C."/>
            <person name="Gulvik C.A."/>
            <person name="Whitney A.M."/>
            <person name="Humrighouse B.W."/>
            <person name="Bell M."/>
            <person name="Holmes B."/>
            <person name="Steigerwalt A.G."/>
            <person name="Villarma A."/>
            <person name="Sheth M."/>
            <person name="Batra D."/>
            <person name="Pryor J."/>
            <person name="Bernardet J.-F."/>
            <person name="Hugo C."/>
            <person name="Kampfer P."/>
            <person name="Newman J.D."/>
            <person name="McQuiston J.R."/>
        </authorList>
    </citation>
    <scope>NUCLEOTIDE SEQUENCE [LARGE SCALE GENOMIC DNA]</scope>
    <source>
        <strain evidence="2">G0081</strain>
    </source>
</reference>
<proteinExistence type="predicted"/>
<dbReference type="KEGG" id="ccas:EIB73_08055"/>
<protein>
    <submittedName>
        <fullName evidence="1">Uncharacterized protein</fullName>
    </submittedName>
</protein>
<dbReference type="AlphaFoldDB" id="A0A3G8XIA7"/>
<organism evidence="1 2">
    <name type="scientific">Kaistella carnis</name>
    <dbReference type="NCBI Taxonomy" id="1241979"/>
    <lineage>
        <taxon>Bacteria</taxon>
        <taxon>Pseudomonadati</taxon>
        <taxon>Bacteroidota</taxon>
        <taxon>Flavobacteriia</taxon>
        <taxon>Flavobacteriales</taxon>
        <taxon>Weeksellaceae</taxon>
        <taxon>Chryseobacterium group</taxon>
        <taxon>Kaistella</taxon>
    </lineage>
</organism>
<sequence>MKNNIFYTIFFLIIFFSCKKTALIDPTKEKVSSIKTTSNNSFTYKEVLDITKNSDYSIKHNVQKLDLGYHTLSLKIRYIEDRAYVSIENDNIKFIDWKPIKINFFYDMDFADAEKDIHLLLNDDDTSNGYVLFPAFTEQYSTYFVYYFKKNDLSYLGNYQCVDFKKGTFLFNEKSKELYISSNKILKLNKINEVNEDGFTGGDEDLKLLKEDNNNNNNFQTITIDQYIGNKNYFIKTFDINKDGIKDKIVSHNRYQGDELLVFLGDKNNKYKFTLQTTNFSEDGGNQIFDINETKEGFQIITLFPDRGDFRKNYFVSCINNIFILKKIKSESYSWQDRYTENCVTNLNFKLNNSLEELFKTINKIQPDCTKTYDNK</sequence>
<dbReference type="Proteomes" id="UP000270185">
    <property type="component" value="Chromosome"/>
</dbReference>
<accession>A0A3G8XIA7</accession>
<evidence type="ECO:0000313" key="1">
    <source>
        <dbReference type="EMBL" id="AZI33130.1"/>
    </source>
</evidence>
<dbReference type="PROSITE" id="PS51257">
    <property type="entry name" value="PROKAR_LIPOPROTEIN"/>
    <property type="match status" value="1"/>
</dbReference>
<dbReference type="OrthoDB" id="7054664at2"/>
<gene>
    <name evidence="1" type="ORF">EIB73_08055</name>
</gene>
<dbReference type="EMBL" id="CP034159">
    <property type="protein sequence ID" value="AZI33130.1"/>
    <property type="molecule type" value="Genomic_DNA"/>
</dbReference>
<evidence type="ECO:0000313" key="2">
    <source>
        <dbReference type="Proteomes" id="UP000270185"/>
    </source>
</evidence>
<dbReference type="RefSeq" id="WP_125024316.1">
    <property type="nucleotide sequence ID" value="NZ_CP034159.1"/>
</dbReference>